<protein>
    <recommendedName>
        <fullName evidence="3">PsbP protein</fullName>
    </recommendedName>
</protein>
<evidence type="ECO:0000313" key="1">
    <source>
        <dbReference type="EMBL" id="SHK05978.1"/>
    </source>
</evidence>
<reference evidence="1 2" key="1">
    <citation type="submission" date="2016-11" db="EMBL/GenBank/DDBJ databases">
        <authorList>
            <person name="Jaros S."/>
            <person name="Januszkiewicz K."/>
            <person name="Wedrychowicz H."/>
        </authorList>
    </citation>
    <scope>NUCLEOTIDE SEQUENCE [LARGE SCALE GENOMIC DNA]</scope>
    <source>
        <strain evidence="1 2">DSM 21758</strain>
    </source>
</reference>
<proteinExistence type="predicted"/>
<dbReference type="EMBL" id="FQZB01000013">
    <property type="protein sequence ID" value="SHK05978.1"/>
    <property type="molecule type" value="Genomic_DNA"/>
</dbReference>
<dbReference type="STRING" id="1121302.SAMN02745163_03117"/>
<sequence>MEKFMNKKQLKVTLILIGLMIVLVASESIFSNKMKFVALMNNNISDLKKYEAMDNKYTYNIPTLWNAQEKKYPGNYIVYDNDFKSDDMGIFGSVQVINTPKSVAEVIEEEKNTFVDNGDYKNTKEKINDINMNKVRFSNNLDGKKNFVNTIYYFQTEKNNVIKISFKCNKDKYKENYDTIYKVIVESFKKSK</sequence>
<accession>A0A1M6PDD2</accession>
<dbReference type="OrthoDB" id="1739449at2"/>
<evidence type="ECO:0000313" key="2">
    <source>
        <dbReference type="Proteomes" id="UP000184310"/>
    </source>
</evidence>
<gene>
    <name evidence="1" type="ORF">SAMN02745163_03117</name>
</gene>
<keyword evidence="2" id="KW-1185">Reference proteome</keyword>
<name>A0A1M6PDD2_9CLOT</name>
<evidence type="ECO:0008006" key="3">
    <source>
        <dbReference type="Google" id="ProtNLM"/>
    </source>
</evidence>
<organism evidence="1 2">
    <name type="scientific">Clostridium cavendishii DSM 21758</name>
    <dbReference type="NCBI Taxonomy" id="1121302"/>
    <lineage>
        <taxon>Bacteria</taxon>
        <taxon>Bacillati</taxon>
        <taxon>Bacillota</taxon>
        <taxon>Clostridia</taxon>
        <taxon>Eubacteriales</taxon>
        <taxon>Clostridiaceae</taxon>
        <taxon>Clostridium</taxon>
    </lineage>
</organism>
<dbReference type="AlphaFoldDB" id="A0A1M6PDD2"/>
<dbReference type="RefSeq" id="WP_084108857.1">
    <property type="nucleotide sequence ID" value="NZ_FQZB01000013.1"/>
</dbReference>
<dbReference type="Proteomes" id="UP000184310">
    <property type="component" value="Unassembled WGS sequence"/>
</dbReference>